<dbReference type="Gene3D" id="3.40.50.150">
    <property type="entry name" value="Vaccinia Virus protein VP39"/>
    <property type="match status" value="1"/>
</dbReference>
<reference evidence="1 2" key="1">
    <citation type="submission" date="2024-05" db="EMBL/GenBank/DDBJ databases">
        <title>Roseateles sp. 2.12 16S ribosomal RNA gene Genome sequencing and assembly.</title>
        <authorList>
            <person name="Woo H."/>
        </authorList>
    </citation>
    <scope>NUCLEOTIDE SEQUENCE [LARGE SCALE GENOMIC DNA]</scope>
    <source>
        <strain evidence="1 2">2.12</strain>
    </source>
</reference>
<gene>
    <name evidence="1" type="ORF">ABDJ40_04640</name>
</gene>
<keyword evidence="2" id="KW-1185">Reference proteome</keyword>
<dbReference type="PANTHER" id="PTHR43861">
    <property type="entry name" value="TRANS-ACONITATE 2-METHYLTRANSFERASE-RELATED"/>
    <property type="match status" value="1"/>
</dbReference>
<dbReference type="GO" id="GO:0008168">
    <property type="term" value="F:methyltransferase activity"/>
    <property type="evidence" value="ECO:0007669"/>
    <property type="project" value="UniProtKB-KW"/>
</dbReference>
<protein>
    <submittedName>
        <fullName evidence="1">Class I SAM-dependent methyltransferase</fullName>
        <ecNumber evidence="1">2.1.1.-</ecNumber>
    </submittedName>
</protein>
<keyword evidence="1" id="KW-0808">Transferase</keyword>
<evidence type="ECO:0000313" key="2">
    <source>
        <dbReference type="Proteomes" id="UP001462640"/>
    </source>
</evidence>
<dbReference type="CDD" id="cd02440">
    <property type="entry name" value="AdoMet_MTases"/>
    <property type="match status" value="1"/>
</dbReference>
<dbReference type="EMBL" id="JBDPZC010000001">
    <property type="protein sequence ID" value="MEO3712052.1"/>
    <property type="molecule type" value="Genomic_DNA"/>
</dbReference>
<sequence>MRLLAMLNDQIAQGGQAYAGYYDMVRAPLLDLLAGVTVTDVLEIGCGAGATLAELRRRHAGCRTTGLELRPDAAARAREVAHEVVEADVLQWSPPDWSGRFDLIVLSHVLEHFEQPEAVLQRALAWLRPGGHLLVALPNIRHISVTVPLLLRGEFTYTPSGILDQTHLRFYTRKSAVRMLEGQGLRVLKLAPEFGGGKSKALRWLSLGLAEDLAAYAYNFLLARP</sequence>
<accession>A0ABV0GAJ3</accession>
<comment type="caution">
    <text evidence="1">The sequence shown here is derived from an EMBL/GenBank/DDBJ whole genome shotgun (WGS) entry which is preliminary data.</text>
</comment>
<organism evidence="1 2">
    <name type="scientific">Roseateles flavus</name>
    <dbReference type="NCBI Taxonomy" id="3149041"/>
    <lineage>
        <taxon>Bacteria</taxon>
        <taxon>Pseudomonadati</taxon>
        <taxon>Pseudomonadota</taxon>
        <taxon>Betaproteobacteria</taxon>
        <taxon>Burkholderiales</taxon>
        <taxon>Sphaerotilaceae</taxon>
        <taxon>Roseateles</taxon>
    </lineage>
</organism>
<dbReference type="Pfam" id="PF13489">
    <property type="entry name" value="Methyltransf_23"/>
    <property type="match status" value="1"/>
</dbReference>
<dbReference type="PANTHER" id="PTHR43861:SF1">
    <property type="entry name" value="TRANS-ACONITATE 2-METHYLTRANSFERASE"/>
    <property type="match status" value="1"/>
</dbReference>
<evidence type="ECO:0000313" key="1">
    <source>
        <dbReference type="EMBL" id="MEO3712052.1"/>
    </source>
</evidence>
<dbReference type="InterPro" id="IPR029063">
    <property type="entry name" value="SAM-dependent_MTases_sf"/>
</dbReference>
<dbReference type="SUPFAM" id="SSF53335">
    <property type="entry name" value="S-adenosyl-L-methionine-dependent methyltransferases"/>
    <property type="match status" value="1"/>
</dbReference>
<name>A0ABV0GAJ3_9BURK</name>
<dbReference type="EC" id="2.1.1.-" evidence="1"/>
<keyword evidence="1" id="KW-0489">Methyltransferase</keyword>
<proteinExistence type="predicted"/>
<dbReference type="Proteomes" id="UP001462640">
    <property type="component" value="Unassembled WGS sequence"/>
</dbReference>
<dbReference type="GO" id="GO:0032259">
    <property type="term" value="P:methylation"/>
    <property type="evidence" value="ECO:0007669"/>
    <property type="project" value="UniProtKB-KW"/>
</dbReference>
<dbReference type="RefSeq" id="WP_347606668.1">
    <property type="nucleotide sequence ID" value="NZ_JBDPZC010000001.1"/>
</dbReference>